<comment type="caution">
    <text evidence="10">The sequence shown here is derived from an EMBL/GenBank/DDBJ whole genome shotgun (WGS) entry which is preliminary data.</text>
</comment>
<evidence type="ECO:0000256" key="1">
    <source>
        <dbReference type="ARBA" id="ARBA00003323"/>
    </source>
</evidence>
<evidence type="ECO:0000256" key="8">
    <source>
        <dbReference type="ARBA" id="ARBA00032408"/>
    </source>
</evidence>
<dbReference type="NCBIfam" id="TIGR00311">
    <property type="entry name" value="aIF-2beta"/>
    <property type="match status" value="1"/>
</dbReference>
<dbReference type="AlphaFoldDB" id="A0A8J7Z0D0"/>
<dbReference type="Pfam" id="PF01873">
    <property type="entry name" value="eIF-5_eIF-2B"/>
    <property type="match status" value="1"/>
</dbReference>
<dbReference type="PANTHER" id="PTHR23001:SF3">
    <property type="entry name" value="EUKARYOTIC TRANSLATION INITIATION FACTOR 2 SUBUNIT 2"/>
    <property type="match status" value="1"/>
</dbReference>
<sequence>MDDKEYNALLERAMSKLPPMALRHERFEIPKIYSFIEGSRTIIKNLSEIAGILHRPQDEIFTFLLKELASRGDIERGRAIIERPMRDEMINNKIKKYTNEFVLCRECGKPDTKIDVIERHIALRCMACGAWRFVKKI</sequence>
<comment type="similarity">
    <text evidence="2">Belongs to the eIF-2-beta/eIF-5 family.</text>
</comment>
<evidence type="ECO:0000256" key="3">
    <source>
        <dbReference type="ARBA" id="ARBA00011243"/>
    </source>
</evidence>
<dbReference type="EMBL" id="JAACQH010000124">
    <property type="protein sequence ID" value="NCS91886.1"/>
    <property type="molecule type" value="Genomic_DNA"/>
</dbReference>
<dbReference type="NCBIfam" id="NF003067">
    <property type="entry name" value="PRK03988.1"/>
    <property type="match status" value="1"/>
</dbReference>
<protein>
    <recommendedName>
        <fullName evidence="4">Translation initiation factor 2 subunit beta</fullName>
    </recommendedName>
    <alternativeName>
        <fullName evidence="7">aIF2-beta</fullName>
    </alternativeName>
    <alternativeName>
        <fullName evidence="8">eIF-2-beta</fullName>
    </alternativeName>
</protein>
<evidence type="ECO:0000313" key="11">
    <source>
        <dbReference type="Proteomes" id="UP000738826"/>
    </source>
</evidence>
<dbReference type="InterPro" id="IPR002735">
    <property type="entry name" value="Transl_init_fac_IF2/IF5_dom"/>
</dbReference>
<dbReference type="GO" id="GO:0003743">
    <property type="term" value="F:translation initiation factor activity"/>
    <property type="evidence" value="ECO:0007669"/>
    <property type="project" value="UniProtKB-KW"/>
</dbReference>
<dbReference type="Gene3D" id="3.30.30.170">
    <property type="match status" value="1"/>
</dbReference>
<dbReference type="InterPro" id="IPR045196">
    <property type="entry name" value="IF2/IF5"/>
</dbReference>
<reference evidence="10" key="1">
    <citation type="submission" date="2019-11" db="EMBL/GenBank/DDBJ databases">
        <title>Lipid analysis of CO2-rich subsurface aquifers suggests an autotrophy-based deep biosphere with lysolipids enriched in CPR bacteria.</title>
        <authorList>
            <person name="Probst A.J."/>
            <person name="Elling F.J."/>
            <person name="Castelle C.J."/>
            <person name="Zhu Q."/>
            <person name="Elvert M."/>
            <person name="Birarda G."/>
            <person name="Holman H.-Y."/>
            <person name="Lane K.R."/>
            <person name="Ladd B."/>
            <person name="Ryan M.C."/>
            <person name="Woyke T."/>
            <person name="Hinrichs K.-U."/>
            <person name="Banfield J.F."/>
        </authorList>
    </citation>
    <scope>NUCLEOTIDE SEQUENCE</scope>
    <source>
        <strain evidence="10">CG_2015-04_33_537</strain>
    </source>
</reference>
<evidence type="ECO:0000256" key="5">
    <source>
        <dbReference type="ARBA" id="ARBA00022540"/>
    </source>
</evidence>
<evidence type="ECO:0000259" key="9">
    <source>
        <dbReference type="SMART" id="SM00653"/>
    </source>
</evidence>
<keyword evidence="6" id="KW-0648">Protein biosynthesis</keyword>
<dbReference type="SUPFAM" id="SSF75689">
    <property type="entry name" value="Zinc-binding domain of translation initiation factor 2 beta"/>
    <property type="match status" value="1"/>
</dbReference>
<organism evidence="10 11">
    <name type="scientific">Candidatus Altarchaeum hamiconexum</name>
    <dbReference type="NCBI Taxonomy" id="1803513"/>
    <lineage>
        <taxon>Archaea</taxon>
        <taxon>Candidatus Altarchaeota</taxon>
        <taxon>Candidatus Altiarchaeia</taxon>
        <taxon>Candidatus Altarchaeales</taxon>
        <taxon>Candidatus Altarchaeaceae</taxon>
        <taxon>Candidatus Altarchaeum</taxon>
    </lineage>
</organism>
<proteinExistence type="inferred from homology"/>
<dbReference type="InterPro" id="IPR004458">
    <property type="entry name" value="TIF2_bsu_arc"/>
</dbReference>
<comment type="subunit">
    <text evidence="3">Heterotrimer composed of an alpha, a beta and a gamma chain.</text>
</comment>
<dbReference type="InterPro" id="IPR016190">
    <property type="entry name" value="Transl_init_fac_IF2/IF5_Zn-bd"/>
</dbReference>
<dbReference type="InterPro" id="IPR016189">
    <property type="entry name" value="Transl_init_fac_IF2/IF5_N"/>
</dbReference>
<evidence type="ECO:0000313" key="10">
    <source>
        <dbReference type="EMBL" id="NCS91886.1"/>
    </source>
</evidence>
<dbReference type="SMART" id="SM00653">
    <property type="entry name" value="eIF2B_5"/>
    <property type="match status" value="1"/>
</dbReference>
<evidence type="ECO:0000256" key="2">
    <source>
        <dbReference type="ARBA" id="ARBA00010397"/>
    </source>
</evidence>
<dbReference type="Proteomes" id="UP000738826">
    <property type="component" value="Unassembled WGS sequence"/>
</dbReference>
<evidence type="ECO:0000256" key="7">
    <source>
        <dbReference type="ARBA" id="ARBA00031466"/>
    </source>
</evidence>
<accession>A0A8J7Z0D0</accession>
<comment type="function">
    <text evidence="1">eIF-2 functions in the early steps of protein synthesis by forming a ternary complex with GTP and initiator tRNA.</text>
</comment>
<dbReference type="SUPFAM" id="SSF100966">
    <property type="entry name" value="Translation initiation factor 2 beta, aIF2beta, N-terminal domain"/>
    <property type="match status" value="1"/>
</dbReference>
<gene>
    <name evidence="10" type="ORF">GW779_05750</name>
</gene>
<evidence type="ECO:0000256" key="4">
    <source>
        <dbReference type="ARBA" id="ARBA00022314"/>
    </source>
</evidence>
<evidence type="ECO:0000256" key="6">
    <source>
        <dbReference type="ARBA" id="ARBA00022917"/>
    </source>
</evidence>
<dbReference type="PANTHER" id="PTHR23001">
    <property type="entry name" value="EUKARYOTIC TRANSLATION INITIATION FACTOR"/>
    <property type="match status" value="1"/>
</dbReference>
<keyword evidence="5 10" id="KW-0396">Initiation factor</keyword>
<feature type="domain" description="Translation initiation factor IF2/IF5" evidence="9">
    <location>
        <begin position="24"/>
        <end position="131"/>
    </location>
</feature>
<name>A0A8J7Z0D0_9ARCH</name>